<dbReference type="GO" id="GO:0005549">
    <property type="term" value="F:odorant binding"/>
    <property type="evidence" value="ECO:0007669"/>
    <property type="project" value="InterPro"/>
</dbReference>
<dbReference type="Gene3D" id="1.10.238.20">
    <property type="entry name" value="Pheromone/general odorant binding protein domain"/>
    <property type="match status" value="1"/>
</dbReference>
<keyword evidence="1" id="KW-0732">Signal</keyword>
<dbReference type="AlphaFoldDB" id="A0AAN7ZSK8"/>
<evidence type="ECO:0000313" key="2">
    <source>
        <dbReference type="EMBL" id="KAK5647181.1"/>
    </source>
</evidence>
<gene>
    <name evidence="2" type="ORF">RI129_002073</name>
</gene>
<dbReference type="InterPro" id="IPR006170">
    <property type="entry name" value="PBP/GOBP"/>
</dbReference>
<feature type="chain" id="PRO_5043049090" evidence="1">
    <location>
        <begin position="18"/>
        <end position="132"/>
    </location>
</feature>
<dbReference type="SUPFAM" id="SSF47565">
    <property type="entry name" value="Insect pheromone/odorant-binding proteins"/>
    <property type="match status" value="1"/>
</dbReference>
<dbReference type="Proteomes" id="UP001329430">
    <property type="component" value="Chromosome 2"/>
</dbReference>
<dbReference type="EMBL" id="JAVRBK010000002">
    <property type="protein sequence ID" value="KAK5647181.1"/>
    <property type="molecule type" value="Genomic_DNA"/>
</dbReference>
<keyword evidence="3" id="KW-1185">Reference proteome</keyword>
<evidence type="ECO:0000313" key="3">
    <source>
        <dbReference type="Proteomes" id="UP001329430"/>
    </source>
</evidence>
<name>A0AAN7ZSK8_9COLE</name>
<sequence>MKVVIILTIFSIPLLVANPIKHDEICLSQLNLNENVMKPLLQQVYHPIDESEDYNAFLKCFWKAIGYMADDGTLYWDDIRLDYEAKFGKSTELMGVITDCKNKRLRGSNPGETAVKNQNCLMEGVVNRRLIG</sequence>
<proteinExistence type="predicted"/>
<protein>
    <submittedName>
        <fullName evidence="2">Uncharacterized protein</fullName>
    </submittedName>
</protein>
<dbReference type="CDD" id="cd23992">
    <property type="entry name" value="PBP_GOBP"/>
    <property type="match status" value="1"/>
</dbReference>
<accession>A0AAN7ZSK8</accession>
<dbReference type="InterPro" id="IPR036728">
    <property type="entry name" value="PBP_GOBP_sf"/>
</dbReference>
<dbReference type="Pfam" id="PF01395">
    <property type="entry name" value="PBP_GOBP"/>
    <property type="match status" value="1"/>
</dbReference>
<reference evidence="2 3" key="1">
    <citation type="journal article" date="2024" name="Insects">
        <title>An Improved Chromosome-Level Genome Assembly of the Firefly Pyrocoelia pectoralis.</title>
        <authorList>
            <person name="Fu X."/>
            <person name="Meyer-Rochow V.B."/>
            <person name="Ballantyne L."/>
            <person name="Zhu X."/>
        </authorList>
    </citation>
    <scope>NUCLEOTIDE SEQUENCE [LARGE SCALE GENOMIC DNA]</scope>
    <source>
        <strain evidence="2">XCY_ONT2</strain>
    </source>
</reference>
<organism evidence="2 3">
    <name type="scientific">Pyrocoelia pectoralis</name>
    <dbReference type="NCBI Taxonomy" id="417401"/>
    <lineage>
        <taxon>Eukaryota</taxon>
        <taxon>Metazoa</taxon>
        <taxon>Ecdysozoa</taxon>
        <taxon>Arthropoda</taxon>
        <taxon>Hexapoda</taxon>
        <taxon>Insecta</taxon>
        <taxon>Pterygota</taxon>
        <taxon>Neoptera</taxon>
        <taxon>Endopterygota</taxon>
        <taxon>Coleoptera</taxon>
        <taxon>Polyphaga</taxon>
        <taxon>Elateriformia</taxon>
        <taxon>Elateroidea</taxon>
        <taxon>Lampyridae</taxon>
        <taxon>Lampyrinae</taxon>
        <taxon>Pyrocoelia</taxon>
    </lineage>
</organism>
<comment type="caution">
    <text evidence="2">The sequence shown here is derived from an EMBL/GenBank/DDBJ whole genome shotgun (WGS) entry which is preliminary data.</text>
</comment>
<feature type="signal peptide" evidence="1">
    <location>
        <begin position="1"/>
        <end position="17"/>
    </location>
</feature>
<evidence type="ECO:0000256" key="1">
    <source>
        <dbReference type="SAM" id="SignalP"/>
    </source>
</evidence>